<dbReference type="STRING" id="521096.Tpau_3996"/>
<organism evidence="1 2">
    <name type="scientific">Tsukamurella paurometabola (strain ATCC 8368 / DSM 20162 / CCUG 35730 / CIP 100753 / JCM 10117 / KCTC 9821 / NBRC 16120 / NCIMB 702349 / NCTC 13040)</name>
    <name type="common">Corynebacterium paurometabolum</name>
    <dbReference type="NCBI Taxonomy" id="521096"/>
    <lineage>
        <taxon>Bacteria</taxon>
        <taxon>Bacillati</taxon>
        <taxon>Actinomycetota</taxon>
        <taxon>Actinomycetes</taxon>
        <taxon>Mycobacteriales</taxon>
        <taxon>Tsukamurellaceae</taxon>
        <taxon>Tsukamurella</taxon>
    </lineage>
</organism>
<proteinExistence type="predicted"/>
<dbReference type="AlphaFoldDB" id="D5UN72"/>
<protein>
    <recommendedName>
        <fullName evidence="3">Winged helix DNA-binding domain-containing protein</fullName>
    </recommendedName>
</protein>
<reference evidence="1 2" key="2">
    <citation type="journal article" date="2011" name="Stand. Genomic Sci.">
        <title>Complete genome sequence of Tsukamurella paurometabola type strain (no. 33).</title>
        <authorList>
            <person name="Munk A.C."/>
            <person name="Lapidus A."/>
            <person name="Lucas S."/>
            <person name="Nolan M."/>
            <person name="Tice H."/>
            <person name="Cheng J.F."/>
            <person name="Del Rio T.G."/>
            <person name="Goodwin L."/>
            <person name="Pitluck S."/>
            <person name="Liolios K."/>
            <person name="Huntemann M."/>
            <person name="Ivanova N."/>
            <person name="Mavromatis K."/>
            <person name="Mikhailova N."/>
            <person name="Pati A."/>
            <person name="Chen A."/>
            <person name="Palaniappan K."/>
            <person name="Tapia R."/>
            <person name="Han C."/>
            <person name="Land M."/>
            <person name="Hauser L."/>
            <person name="Chang Y.J."/>
            <person name="Jeffries C.D."/>
            <person name="Brettin T."/>
            <person name="Yasawong M."/>
            <person name="Brambilla E.M."/>
            <person name="Rohde M."/>
            <person name="Sikorski J."/>
            <person name="Goker M."/>
            <person name="Detter J.C."/>
            <person name="Woyke T."/>
            <person name="Bristow J."/>
            <person name="Eisen J.A."/>
            <person name="Markowitz V."/>
            <person name="Hugenholtz P."/>
            <person name="Kyrpides N.C."/>
            <person name="Klenk H.P."/>
        </authorList>
    </citation>
    <scope>NUCLEOTIDE SEQUENCE [LARGE SCALE GENOMIC DNA]</scope>
    <source>
        <strain evidence="2">ATCC 8368 / DSM 20162 / CCUG 35730 / CIP 100753 / JCM 10117 / KCTC 9821 / NBRC 16120 / NCIMB 702349 / NCTC 13040</strain>
    </source>
</reference>
<reference evidence="2" key="1">
    <citation type="submission" date="2010-03" db="EMBL/GenBank/DDBJ databases">
        <title>The complete chromosome of Tsukamurella paurometabola DSM 20162.</title>
        <authorList>
            <consortium name="US DOE Joint Genome Institute (JGI-PGF)"/>
            <person name="Lucas S."/>
            <person name="Copeland A."/>
            <person name="Lapidus A."/>
            <person name="Glavina del Rio T."/>
            <person name="Dalin E."/>
            <person name="Tice H."/>
            <person name="Bruce D."/>
            <person name="Goodwin L."/>
            <person name="Pitluck S."/>
            <person name="Kyrpides N."/>
            <person name="Mavromatis K."/>
            <person name="Ivanova N."/>
            <person name="Mikhailova N."/>
            <person name="Munk A.C."/>
            <person name="Brettin T."/>
            <person name="Detter J.C."/>
            <person name="Tapia R."/>
            <person name="Han C."/>
            <person name="Larimer F."/>
            <person name="Land M."/>
            <person name="Hauser L."/>
            <person name="Markowitz V."/>
            <person name="Cheng J.-F."/>
            <person name="Hugenholtz P."/>
            <person name="Woyke T."/>
            <person name="Wu D."/>
            <person name="Jando M."/>
            <person name="Brambilla E."/>
            <person name="Klenk H.-P."/>
            <person name="Eisen J.A."/>
        </authorList>
    </citation>
    <scope>NUCLEOTIDE SEQUENCE [LARGE SCALE GENOMIC DNA]</scope>
    <source>
        <strain evidence="2">ATCC 8368 / DSM 20162 / CCUG 35730 / CIP 100753 / JCM 10117 / KCTC 9821 / NBRC 16120 / NCIMB 702349 / NCTC 13040</strain>
    </source>
</reference>
<dbReference type="Proteomes" id="UP000001213">
    <property type="component" value="Chromosome"/>
</dbReference>
<evidence type="ECO:0008006" key="3">
    <source>
        <dbReference type="Google" id="ProtNLM"/>
    </source>
</evidence>
<evidence type="ECO:0000313" key="1">
    <source>
        <dbReference type="EMBL" id="ADG80567.1"/>
    </source>
</evidence>
<evidence type="ECO:0000313" key="2">
    <source>
        <dbReference type="Proteomes" id="UP000001213"/>
    </source>
</evidence>
<sequence>METVPKLSNDQIIGFRLRTHGLAERLAEREFSRAAGRCGIQDSPPGSALLALHARVRGVAVDTLDEALESRELLRTWCMRGAPFLVPTAEAAVFTTGVLPPTEDAARHLIQGVGPALDGLGLTLDEAVDLTARHTAAVLSGRRLAIAQLGVEVAAAIAPELGADQRERWEAEGPHAAGQPLGEAVVHFCVRVLALRGQVCFAPRDGNTAPFALTDDWLPAPIPARTPEDARAGLFRRFLRCYGPTTRADFAAWIGVRAADVDPWWDTLADQLERVDTEGARAWAHADDLTELRETSLPTGVRLLPPRDPYTQARDRAVILAPEHHRAVWKPVGEPGTVLLDGRIVGLWRPRKRSDHLTLTVTPFTPLSASDRASVSVEAEAVGALRGATSTVVAFDS</sequence>
<gene>
    <name evidence="1" type="ordered locus">Tpau_3996</name>
</gene>
<dbReference type="Pfam" id="PF06224">
    <property type="entry name" value="AlkZ-like"/>
    <property type="match status" value="1"/>
</dbReference>
<name>D5UN72_TSUPD</name>
<dbReference type="eggNOG" id="COG3214">
    <property type="taxonomic scope" value="Bacteria"/>
</dbReference>
<dbReference type="PANTHER" id="PTHR38479">
    <property type="entry name" value="LMO0824 PROTEIN"/>
    <property type="match status" value="1"/>
</dbReference>
<dbReference type="PANTHER" id="PTHR38479:SF2">
    <property type="entry name" value="WINGED HELIX DNA-BINDING DOMAIN-CONTAINING PROTEIN"/>
    <property type="match status" value="1"/>
</dbReference>
<keyword evidence="2" id="KW-1185">Reference proteome</keyword>
<dbReference type="EMBL" id="CP001966">
    <property type="protein sequence ID" value="ADG80567.1"/>
    <property type="molecule type" value="Genomic_DNA"/>
</dbReference>
<dbReference type="HOGENOM" id="CLU_047003_1_0_11"/>
<accession>D5UN72</accession>
<dbReference type="KEGG" id="tpr:Tpau_3996"/>
<dbReference type="InterPro" id="IPR009351">
    <property type="entry name" value="AlkZ-like"/>
</dbReference>